<proteinExistence type="predicted"/>
<comment type="caution">
    <text evidence="3">The sequence shown here is derived from an EMBL/GenBank/DDBJ whole genome shotgun (WGS) entry which is preliminary data.</text>
</comment>
<feature type="transmembrane region" description="Helical" evidence="2">
    <location>
        <begin position="85"/>
        <end position="104"/>
    </location>
</feature>
<feature type="transmembrane region" description="Helical" evidence="2">
    <location>
        <begin position="27"/>
        <end position="47"/>
    </location>
</feature>
<organism evidence="3 4">
    <name type="scientific">Entomortierella chlamydospora</name>
    <dbReference type="NCBI Taxonomy" id="101097"/>
    <lineage>
        <taxon>Eukaryota</taxon>
        <taxon>Fungi</taxon>
        <taxon>Fungi incertae sedis</taxon>
        <taxon>Mucoromycota</taxon>
        <taxon>Mortierellomycotina</taxon>
        <taxon>Mortierellomycetes</taxon>
        <taxon>Mortierellales</taxon>
        <taxon>Mortierellaceae</taxon>
        <taxon>Entomortierella</taxon>
    </lineage>
</organism>
<feature type="transmembrane region" description="Helical" evidence="2">
    <location>
        <begin position="53"/>
        <end position="73"/>
    </location>
</feature>
<accession>A0A9P6MTM3</accession>
<keyword evidence="2" id="KW-0472">Membrane</keyword>
<gene>
    <name evidence="3" type="ORF">BGZ80_011604</name>
</gene>
<dbReference type="EMBL" id="JAAAID010000953">
    <property type="protein sequence ID" value="KAG0012657.1"/>
    <property type="molecule type" value="Genomic_DNA"/>
</dbReference>
<dbReference type="Proteomes" id="UP000703661">
    <property type="component" value="Unassembled WGS sequence"/>
</dbReference>
<protein>
    <submittedName>
        <fullName evidence="3">Uncharacterized protein</fullName>
    </submittedName>
</protein>
<dbReference type="AlphaFoldDB" id="A0A9P6MTM3"/>
<evidence type="ECO:0000256" key="2">
    <source>
        <dbReference type="SAM" id="Phobius"/>
    </source>
</evidence>
<keyword evidence="2" id="KW-1133">Transmembrane helix</keyword>
<sequence>MPVINNLIAFVNGLIPRAHTPDGLRQLQLMTVGLFGIYMILHFSLYMDKVVNHVFFITEIGSIILYLFLPVKYEVRPASLLKRRFYLLVGLATFWLIQPSLLLLDDGPEAGPLPSLFDSREVVAAHISKTLNQIQIEAIIKQGGKVEDKFQGQHVYANSLAAALQCEAWLAVLCAGFILVEAAFVWNKANYIERTEGSSRKTAATTTTTSSSSSSSSTANTGAEATGAST</sequence>
<reference evidence="3" key="1">
    <citation type="journal article" date="2020" name="Fungal Divers.">
        <title>Resolving the Mortierellaceae phylogeny through synthesis of multi-gene phylogenetics and phylogenomics.</title>
        <authorList>
            <person name="Vandepol N."/>
            <person name="Liber J."/>
            <person name="Desiro A."/>
            <person name="Na H."/>
            <person name="Kennedy M."/>
            <person name="Barry K."/>
            <person name="Grigoriev I.V."/>
            <person name="Miller A.N."/>
            <person name="O'Donnell K."/>
            <person name="Stajich J.E."/>
            <person name="Bonito G."/>
        </authorList>
    </citation>
    <scope>NUCLEOTIDE SEQUENCE</scope>
    <source>
        <strain evidence="3">NRRL 2769</strain>
    </source>
</reference>
<keyword evidence="4" id="KW-1185">Reference proteome</keyword>
<feature type="region of interest" description="Disordered" evidence="1">
    <location>
        <begin position="197"/>
        <end position="230"/>
    </location>
</feature>
<feature type="compositionally biased region" description="Low complexity" evidence="1">
    <location>
        <begin position="200"/>
        <end position="230"/>
    </location>
</feature>
<name>A0A9P6MTM3_9FUNG</name>
<evidence type="ECO:0000313" key="4">
    <source>
        <dbReference type="Proteomes" id="UP000703661"/>
    </source>
</evidence>
<evidence type="ECO:0000256" key="1">
    <source>
        <dbReference type="SAM" id="MobiDB-lite"/>
    </source>
</evidence>
<keyword evidence="2" id="KW-0812">Transmembrane</keyword>
<feature type="transmembrane region" description="Helical" evidence="2">
    <location>
        <begin position="168"/>
        <end position="186"/>
    </location>
</feature>
<feature type="non-terminal residue" evidence="3">
    <location>
        <position position="230"/>
    </location>
</feature>
<evidence type="ECO:0000313" key="3">
    <source>
        <dbReference type="EMBL" id="KAG0012657.1"/>
    </source>
</evidence>